<keyword evidence="3" id="KW-1185">Reference proteome</keyword>
<organism evidence="2 3">
    <name type="scientific">Saccharothrix ecbatanensis</name>
    <dbReference type="NCBI Taxonomy" id="1105145"/>
    <lineage>
        <taxon>Bacteria</taxon>
        <taxon>Bacillati</taxon>
        <taxon>Actinomycetota</taxon>
        <taxon>Actinomycetes</taxon>
        <taxon>Pseudonocardiales</taxon>
        <taxon>Pseudonocardiaceae</taxon>
        <taxon>Saccharothrix</taxon>
    </lineage>
</organism>
<dbReference type="Proteomes" id="UP000552097">
    <property type="component" value="Unassembled WGS sequence"/>
</dbReference>
<feature type="compositionally biased region" description="Low complexity" evidence="1">
    <location>
        <begin position="41"/>
        <end position="62"/>
    </location>
</feature>
<evidence type="ECO:0000313" key="3">
    <source>
        <dbReference type="Proteomes" id="UP000552097"/>
    </source>
</evidence>
<dbReference type="EMBL" id="JACHMO010000001">
    <property type="protein sequence ID" value="MBB5805605.1"/>
    <property type="molecule type" value="Genomic_DNA"/>
</dbReference>
<reference evidence="2 3" key="1">
    <citation type="submission" date="2020-08" db="EMBL/GenBank/DDBJ databases">
        <title>Sequencing the genomes of 1000 actinobacteria strains.</title>
        <authorList>
            <person name="Klenk H.-P."/>
        </authorList>
    </citation>
    <scope>NUCLEOTIDE SEQUENCE [LARGE SCALE GENOMIC DNA]</scope>
    <source>
        <strain evidence="2 3">DSM 45486</strain>
    </source>
</reference>
<accession>A0A7W9HNR0</accession>
<proteinExistence type="predicted"/>
<feature type="region of interest" description="Disordered" evidence="1">
    <location>
        <begin position="40"/>
        <end position="74"/>
    </location>
</feature>
<evidence type="ECO:0000313" key="2">
    <source>
        <dbReference type="EMBL" id="MBB5805605.1"/>
    </source>
</evidence>
<evidence type="ECO:0008006" key="4">
    <source>
        <dbReference type="Google" id="ProtNLM"/>
    </source>
</evidence>
<gene>
    <name evidence="2" type="ORF">F4560_005373</name>
</gene>
<dbReference type="AlphaFoldDB" id="A0A7W9HNR0"/>
<comment type="caution">
    <text evidence="2">The sequence shown here is derived from an EMBL/GenBank/DDBJ whole genome shotgun (WGS) entry which is preliminary data.</text>
</comment>
<dbReference type="RefSeq" id="WP_184924245.1">
    <property type="nucleotide sequence ID" value="NZ_JACHMO010000001.1"/>
</dbReference>
<evidence type="ECO:0000256" key="1">
    <source>
        <dbReference type="SAM" id="MobiDB-lite"/>
    </source>
</evidence>
<name>A0A7W9HNR0_9PSEU</name>
<protein>
    <recommendedName>
        <fullName evidence="4">Alanine and proline-rich secreted protein Apa</fullName>
    </recommendedName>
</protein>
<sequence>MANPRKPGRRQVAALPLALSITAVYLVVGGAAGTLALQAKSSAPVPIPSTSSSPLPRITTTTPPAPPAAVPTSSTPPALPAGFRLVEAPGGLTTAVPEGWTINTGTVATTLVATDPTNPRREIRLGGAPVTDPSTTLLARITAAAVEREQEPGHTRLALAETRIREFPAVRWDFEEIVDGVAERVAVAYWETGGIEYVVYAARPAEEWPKTQSDLKVLTDNARP</sequence>